<evidence type="ECO:0000256" key="2">
    <source>
        <dbReference type="ARBA" id="ARBA00004370"/>
    </source>
</evidence>
<keyword evidence="7" id="KW-0902">Two-component regulatory system</keyword>
<dbReference type="PANTHER" id="PTHR42878:SF15">
    <property type="entry name" value="BACTERIOPHYTOCHROME"/>
    <property type="match status" value="1"/>
</dbReference>
<dbReference type="GO" id="GO:0000156">
    <property type="term" value="F:phosphorelay response regulator activity"/>
    <property type="evidence" value="ECO:0007669"/>
    <property type="project" value="TreeGrafter"/>
</dbReference>
<dbReference type="EC" id="2.7.13.3" evidence="3"/>
<dbReference type="GO" id="GO:0030295">
    <property type="term" value="F:protein kinase activator activity"/>
    <property type="evidence" value="ECO:0007669"/>
    <property type="project" value="TreeGrafter"/>
</dbReference>
<protein>
    <recommendedName>
        <fullName evidence="3">histidine kinase</fullName>
        <ecNumber evidence="3">2.7.13.3</ecNumber>
    </recommendedName>
</protein>
<dbReference type="InterPro" id="IPR003594">
    <property type="entry name" value="HATPase_dom"/>
</dbReference>
<dbReference type="SUPFAM" id="SSF47384">
    <property type="entry name" value="Homodimeric domain of signal transducing histidine kinase"/>
    <property type="match status" value="1"/>
</dbReference>
<evidence type="ECO:0000256" key="4">
    <source>
        <dbReference type="ARBA" id="ARBA00022553"/>
    </source>
</evidence>
<reference evidence="9 10" key="1">
    <citation type="submission" date="2009-08" db="EMBL/GenBank/DDBJ databases">
        <authorList>
            <person name="Shrivastava S."/>
            <person name="Brinkac L.B."/>
            <person name="Brown J.L."/>
            <person name="Bruce D.B."/>
            <person name="Detter C."/>
            <person name="Green L.D."/>
            <person name="Munk C.A."/>
            <person name="Rogers Y.C."/>
            <person name="Tapia R."/>
            <person name="Sims D.R."/>
            <person name="Smith L.A."/>
            <person name="Smith T.J."/>
            <person name="Sutton G."/>
            <person name="Brettin T."/>
        </authorList>
    </citation>
    <scope>NUCLEOTIDE SEQUENCE [LARGE SCALE GENOMIC DNA]</scope>
    <source>
        <strain evidence="10">E4 str. BoNT E BL5262</strain>
    </source>
</reference>
<comment type="subcellular location">
    <subcellularLocation>
        <location evidence="2">Membrane</location>
    </subcellularLocation>
</comment>
<dbReference type="GO" id="GO:0007234">
    <property type="term" value="P:osmosensory signaling via phosphorelay pathway"/>
    <property type="evidence" value="ECO:0007669"/>
    <property type="project" value="TreeGrafter"/>
</dbReference>
<dbReference type="InterPro" id="IPR003661">
    <property type="entry name" value="HisK_dim/P_dom"/>
</dbReference>
<dbReference type="Proteomes" id="UP000003081">
    <property type="component" value="Unassembled WGS sequence"/>
</dbReference>
<dbReference type="InterPro" id="IPR050351">
    <property type="entry name" value="BphY/WalK/GraS-like"/>
</dbReference>
<dbReference type="AlphaFoldDB" id="C4IK19"/>
<dbReference type="RefSeq" id="WP_003406923.1">
    <property type="nucleotide sequence ID" value="NZ_ACOM01000005.1"/>
</dbReference>
<evidence type="ECO:0000256" key="1">
    <source>
        <dbReference type="ARBA" id="ARBA00000085"/>
    </source>
</evidence>
<dbReference type="PANTHER" id="PTHR42878">
    <property type="entry name" value="TWO-COMPONENT HISTIDINE KINASE"/>
    <property type="match status" value="1"/>
</dbReference>
<dbReference type="InterPro" id="IPR036097">
    <property type="entry name" value="HisK_dim/P_sf"/>
</dbReference>
<proteinExistence type="predicted"/>
<evidence type="ECO:0000256" key="6">
    <source>
        <dbReference type="ARBA" id="ARBA00022777"/>
    </source>
</evidence>
<feature type="domain" description="Histidine kinase" evidence="8">
    <location>
        <begin position="34"/>
        <end position="250"/>
    </location>
</feature>
<dbReference type="SUPFAM" id="SSF55874">
    <property type="entry name" value="ATPase domain of HSP90 chaperone/DNA topoisomerase II/histidine kinase"/>
    <property type="match status" value="1"/>
</dbReference>
<comment type="catalytic activity">
    <reaction evidence="1">
        <text>ATP + protein L-histidine = ADP + protein N-phospho-L-histidine.</text>
        <dbReference type="EC" id="2.7.13.3"/>
    </reaction>
</comment>
<evidence type="ECO:0000256" key="5">
    <source>
        <dbReference type="ARBA" id="ARBA00022679"/>
    </source>
</evidence>
<dbReference type="PRINTS" id="PR00344">
    <property type="entry name" value="BCTRLSENSOR"/>
</dbReference>
<keyword evidence="5" id="KW-0808">Transferase</keyword>
<dbReference type="PROSITE" id="PS50109">
    <property type="entry name" value="HIS_KIN"/>
    <property type="match status" value="1"/>
</dbReference>
<evidence type="ECO:0000313" key="9">
    <source>
        <dbReference type="EMBL" id="EEP54130.1"/>
    </source>
</evidence>
<evidence type="ECO:0000256" key="3">
    <source>
        <dbReference type="ARBA" id="ARBA00012438"/>
    </source>
</evidence>
<dbReference type="CDD" id="cd00082">
    <property type="entry name" value="HisKA"/>
    <property type="match status" value="1"/>
</dbReference>
<dbReference type="SMART" id="SM00387">
    <property type="entry name" value="HATPase_c"/>
    <property type="match status" value="1"/>
</dbReference>
<keyword evidence="6 9" id="KW-0418">Kinase</keyword>
<evidence type="ECO:0000256" key="7">
    <source>
        <dbReference type="ARBA" id="ARBA00023012"/>
    </source>
</evidence>
<dbReference type="eggNOG" id="COG4251">
    <property type="taxonomic scope" value="Bacteria"/>
</dbReference>
<keyword evidence="10" id="KW-1185">Reference proteome</keyword>
<organism evidence="9 10">
    <name type="scientific">Clostridium butyricum E4 str. BoNT E BL5262</name>
    <dbReference type="NCBI Taxonomy" id="632245"/>
    <lineage>
        <taxon>Bacteria</taxon>
        <taxon>Bacillati</taxon>
        <taxon>Bacillota</taxon>
        <taxon>Clostridia</taxon>
        <taxon>Eubacteriales</taxon>
        <taxon>Clostridiaceae</taxon>
        <taxon>Clostridium</taxon>
    </lineage>
</organism>
<dbReference type="Pfam" id="PF00512">
    <property type="entry name" value="HisKA"/>
    <property type="match status" value="1"/>
</dbReference>
<dbReference type="InterPro" id="IPR004358">
    <property type="entry name" value="Sig_transdc_His_kin-like_C"/>
</dbReference>
<name>C4IK19_CLOBU</name>
<dbReference type="HOGENOM" id="CLU_000445_89_1_9"/>
<dbReference type="Pfam" id="PF02518">
    <property type="entry name" value="HATPase_c"/>
    <property type="match status" value="1"/>
</dbReference>
<evidence type="ECO:0000313" key="10">
    <source>
        <dbReference type="Proteomes" id="UP000003081"/>
    </source>
</evidence>
<accession>C4IK19</accession>
<comment type="caution">
    <text evidence="9">The sequence shown here is derived from an EMBL/GenBank/DDBJ whole genome shotgun (WGS) entry which is preliminary data.</text>
</comment>
<dbReference type="InterPro" id="IPR005467">
    <property type="entry name" value="His_kinase_dom"/>
</dbReference>
<dbReference type="InterPro" id="IPR036890">
    <property type="entry name" value="HATPase_C_sf"/>
</dbReference>
<gene>
    <name evidence="9" type="ORF">CLP_1148</name>
</gene>
<dbReference type="GO" id="GO:0000155">
    <property type="term" value="F:phosphorelay sensor kinase activity"/>
    <property type="evidence" value="ECO:0007669"/>
    <property type="project" value="InterPro"/>
</dbReference>
<keyword evidence="4" id="KW-0597">Phosphoprotein</keyword>
<dbReference type="EMBL" id="ACOM01000005">
    <property type="protein sequence ID" value="EEP54130.1"/>
    <property type="molecule type" value="Genomic_DNA"/>
</dbReference>
<dbReference type="Gene3D" id="1.10.287.130">
    <property type="match status" value="1"/>
</dbReference>
<dbReference type="FunFam" id="3.30.565.10:FF:000006">
    <property type="entry name" value="Sensor histidine kinase WalK"/>
    <property type="match status" value="1"/>
</dbReference>
<dbReference type="Gene3D" id="3.30.565.10">
    <property type="entry name" value="Histidine kinase-like ATPase, C-terminal domain"/>
    <property type="match status" value="1"/>
</dbReference>
<dbReference type="GO" id="GO:0016020">
    <property type="term" value="C:membrane"/>
    <property type="evidence" value="ECO:0007669"/>
    <property type="project" value="UniProtKB-SubCell"/>
</dbReference>
<sequence length="253" mass="29553">MNDSDEYLNKIKQLEKEAKELKNFNYELGILNCTISHEIKSPLHAIDAYARIFIEDYGKQVDENDLKLIKNIRNLCSDTLILVNKLMEYIKIQNMEPHNERINLSNIISEIFKKLVSSYKNKNNIQLKFETKLPDIFFDRILITQIISNLISNALKFSQGEKVPIITIGYKYNKGEKIFYVRDNGIGFDMKFSEKLFEMFHRMHSSDEFEGSGLGLFIIKNIIEKYCGRVWIEGKTGIGACTYFTIDNKYILE</sequence>
<dbReference type="SMART" id="SM00388">
    <property type="entry name" value="HisKA"/>
    <property type="match status" value="1"/>
</dbReference>
<evidence type="ECO:0000259" key="8">
    <source>
        <dbReference type="PROSITE" id="PS50109"/>
    </source>
</evidence>